<dbReference type="EMBL" id="JAIWYP010000013">
    <property type="protein sequence ID" value="KAH3715632.1"/>
    <property type="molecule type" value="Genomic_DNA"/>
</dbReference>
<protein>
    <recommendedName>
        <fullName evidence="6">Polycystin domain-containing protein</fullName>
    </recommendedName>
</protein>
<keyword evidence="5" id="KW-0472">Membrane</keyword>
<keyword evidence="4" id="KW-1133">Transmembrane helix</keyword>
<evidence type="ECO:0000256" key="1">
    <source>
        <dbReference type="ARBA" id="ARBA00004141"/>
    </source>
</evidence>
<sequence>MCELLDKIVHTGECGPIFIEGLPRGCQPSYSMFIEDRNRYNMSWENLIDPVNNATSINPTASIGPWSFQSAWSLKTLPFAGVIDTYSGGGFVLEVGAREDPTG</sequence>
<comment type="subcellular location">
    <subcellularLocation>
        <location evidence="1">Membrane</location>
        <topology evidence="1">Multi-pass membrane protein</topology>
    </subcellularLocation>
</comment>
<organism evidence="7 8">
    <name type="scientific">Dreissena polymorpha</name>
    <name type="common">Zebra mussel</name>
    <name type="synonym">Mytilus polymorpha</name>
    <dbReference type="NCBI Taxonomy" id="45954"/>
    <lineage>
        <taxon>Eukaryota</taxon>
        <taxon>Metazoa</taxon>
        <taxon>Spiralia</taxon>
        <taxon>Lophotrochozoa</taxon>
        <taxon>Mollusca</taxon>
        <taxon>Bivalvia</taxon>
        <taxon>Autobranchia</taxon>
        <taxon>Heteroconchia</taxon>
        <taxon>Euheterodonta</taxon>
        <taxon>Imparidentia</taxon>
        <taxon>Neoheterodontei</taxon>
        <taxon>Myida</taxon>
        <taxon>Dreissenoidea</taxon>
        <taxon>Dreissenidae</taxon>
        <taxon>Dreissena</taxon>
    </lineage>
</organism>
<comment type="caution">
    <text evidence="7">The sequence shown here is derived from an EMBL/GenBank/DDBJ whole genome shotgun (WGS) entry which is preliminary data.</text>
</comment>
<dbReference type="GO" id="GO:0016020">
    <property type="term" value="C:membrane"/>
    <property type="evidence" value="ECO:0007669"/>
    <property type="project" value="UniProtKB-SubCell"/>
</dbReference>
<dbReference type="Pfam" id="PF20519">
    <property type="entry name" value="Polycystin_dom"/>
    <property type="match status" value="1"/>
</dbReference>
<reference evidence="7" key="1">
    <citation type="journal article" date="2019" name="bioRxiv">
        <title>The Genome of the Zebra Mussel, Dreissena polymorpha: A Resource for Invasive Species Research.</title>
        <authorList>
            <person name="McCartney M.A."/>
            <person name="Auch B."/>
            <person name="Kono T."/>
            <person name="Mallez S."/>
            <person name="Zhang Y."/>
            <person name="Obille A."/>
            <person name="Becker A."/>
            <person name="Abrahante J.E."/>
            <person name="Garbe J."/>
            <person name="Badalamenti J.P."/>
            <person name="Herman A."/>
            <person name="Mangelson H."/>
            <person name="Liachko I."/>
            <person name="Sullivan S."/>
            <person name="Sone E.D."/>
            <person name="Koren S."/>
            <person name="Silverstein K.A.T."/>
            <person name="Beckman K.B."/>
            <person name="Gohl D.M."/>
        </authorList>
    </citation>
    <scope>NUCLEOTIDE SEQUENCE</scope>
    <source>
        <strain evidence="7">Duluth1</strain>
        <tissue evidence="7">Whole animal</tissue>
    </source>
</reference>
<dbReference type="InterPro" id="IPR046791">
    <property type="entry name" value="Polycystin_dom"/>
</dbReference>
<evidence type="ECO:0000256" key="3">
    <source>
        <dbReference type="ARBA" id="ARBA00022692"/>
    </source>
</evidence>
<evidence type="ECO:0000259" key="6">
    <source>
        <dbReference type="Pfam" id="PF20519"/>
    </source>
</evidence>
<evidence type="ECO:0000313" key="8">
    <source>
        <dbReference type="Proteomes" id="UP000828390"/>
    </source>
</evidence>
<keyword evidence="8" id="KW-1185">Reference proteome</keyword>
<comment type="similarity">
    <text evidence="2">Belongs to the polycystin family.</text>
</comment>
<accession>A0A9D4C1K5</accession>
<dbReference type="AlphaFoldDB" id="A0A9D4C1K5"/>
<evidence type="ECO:0000256" key="2">
    <source>
        <dbReference type="ARBA" id="ARBA00007200"/>
    </source>
</evidence>
<feature type="domain" description="Polycystin" evidence="6">
    <location>
        <begin position="25"/>
        <end position="97"/>
    </location>
</feature>
<reference evidence="7" key="2">
    <citation type="submission" date="2020-11" db="EMBL/GenBank/DDBJ databases">
        <authorList>
            <person name="McCartney M.A."/>
            <person name="Auch B."/>
            <person name="Kono T."/>
            <person name="Mallez S."/>
            <person name="Becker A."/>
            <person name="Gohl D.M."/>
            <person name="Silverstein K.A.T."/>
            <person name="Koren S."/>
            <person name="Bechman K.B."/>
            <person name="Herman A."/>
            <person name="Abrahante J.E."/>
            <person name="Garbe J."/>
        </authorList>
    </citation>
    <scope>NUCLEOTIDE SEQUENCE</scope>
    <source>
        <strain evidence="7">Duluth1</strain>
        <tissue evidence="7">Whole animal</tissue>
    </source>
</reference>
<evidence type="ECO:0000313" key="7">
    <source>
        <dbReference type="EMBL" id="KAH3715632.1"/>
    </source>
</evidence>
<proteinExistence type="inferred from homology"/>
<evidence type="ECO:0000256" key="4">
    <source>
        <dbReference type="ARBA" id="ARBA00022989"/>
    </source>
</evidence>
<name>A0A9D4C1K5_DREPO</name>
<keyword evidence="3" id="KW-0812">Transmembrane</keyword>
<evidence type="ECO:0000256" key="5">
    <source>
        <dbReference type="ARBA" id="ARBA00023136"/>
    </source>
</evidence>
<gene>
    <name evidence="7" type="ORF">DPMN_058344</name>
</gene>
<dbReference type="Proteomes" id="UP000828390">
    <property type="component" value="Unassembled WGS sequence"/>
</dbReference>